<evidence type="ECO:0000256" key="2">
    <source>
        <dbReference type="ARBA" id="ARBA00022676"/>
    </source>
</evidence>
<dbReference type="EMBL" id="CAMGYJ010000004">
    <property type="protein sequence ID" value="CAI0403841.1"/>
    <property type="molecule type" value="Genomic_DNA"/>
</dbReference>
<evidence type="ECO:0000313" key="4">
    <source>
        <dbReference type="EMBL" id="CAI0403841.1"/>
    </source>
</evidence>
<evidence type="ECO:0000256" key="3">
    <source>
        <dbReference type="ARBA" id="ARBA00022679"/>
    </source>
</evidence>
<proteinExistence type="inferred from homology"/>
<dbReference type="InterPro" id="IPR002213">
    <property type="entry name" value="UDP_glucos_trans"/>
</dbReference>
<dbReference type="Proteomes" id="UP001154282">
    <property type="component" value="Unassembled WGS sequence"/>
</dbReference>
<dbReference type="SUPFAM" id="SSF53756">
    <property type="entry name" value="UDP-Glycosyltransferase/glycogen phosphorylase"/>
    <property type="match status" value="1"/>
</dbReference>
<dbReference type="CDD" id="cd03784">
    <property type="entry name" value="GT1_Gtf-like"/>
    <property type="match status" value="1"/>
</dbReference>
<protein>
    <submittedName>
        <fullName evidence="4">Uncharacterized protein</fullName>
    </submittedName>
</protein>
<dbReference type="AlphaFoldDB" id="A0AAV0J5L4"/>
<reference evidence="4" key="1">
    <citation type="submission" date="2022-08" db="EMBL/GenBank/DDBJ databases">
        <authorList>
            <person name="Gutierrez-Valencia J."/>
        </authorList>
    </citation>
    <scope>NUCLEOTIDE SEQUENCE</scope>
</reference>
<dbReference type="Pfam" id="PF00201">
    <property type="entry name" value="UDPGT"/>
    <property type="match status" value="1"/>
</dbReference>
<evidence type="ECO:0000256" key="1">
    <source>
        <dbReference type="ARBA" id="ARBA00009995"/>
    </source>
</evidence>
<dbReference type="FunFam" id="3.40.50.2000:FF:000037">
    <property type="entry name" value="Glycosyltransferase"/>
    <property type="match status" value="1"/>
</dbReference>
<dbReference type="PANTHER" id="PTHR48049:SF160">
    <property type="entry name" value="UDP-GLYCOSYLTRANSFERASE 91A1"/>
    <property type="match status" value="1"/>
</dbReference>
<dbReference type="FunFam" id="3.40.50.2000:FF:000088">
    <property type="entry name" value="Glycosyltransferase"/>
    <property type="match status" value="1"/>
</dbReference>
<dbReference type="PANTHER" id="PTHR48049">
    <property type="entry name" value="GLYCOSYLTRANSFERASE"/>
    <property type="match status" value="1"/>
</dbReference>
<dbReference type="GO" id="GO:0035251">
    <property type="term" value="F:UDP-glucosyltransferase activity"/>
    <property type="evidence" value="ECO:0007669"/>
    <property type="project" value="InterPro"/>
</dbReference>
<keyword evidence="2" id="KW-0328">Glycosyltransferase</keyword>
<comment type="similarity">
    <text evidence="1">Belongs to the UDP-glycosyltransferase family.</text>
</comment>
<gene>
    <name evidence="4" type="ORF">LITE_LOCUS12230</name>
</gene>
<sequence>MRCEKWESFSECIIHCLYHIILFTTLPFPEPTTSTLHSFSIAPKLPTMAGGDGDTKLLHIAMFPWLAFGHILPFLQLAKIMAKKGHKISFVSTPRNIDRLPQLPPSLITFVKLPLPPVDGLPTTAEATSDLEIHAVSYLKRAYDLLQQPLAGFLRSSRPDWILFDYVPFWLPGVARDLGIPTAYFSIFLAGALGFVSPPSDEEEDYRKSVEEFTVKPKWVPFDSDVAYRQFEAEKVFPALVGDDLQLPEFYRFHQTLKRCDLIAVRSCPELESKWFDLLQEIHQKPVIPVGVLPTPVEEKEADSWQTSTWIKEWLDRQEPGSVVYVAFGSEAKRSQEELTEIAWGLEMSGLPFFWVLRTRRSPDDPDVLELPEGFEERTRGLGVVWKDWAPQVKILGHDSVGGFLAHSGWSSVVEGLQFGRTLVFLTFYADQGLNAKLLQEKGVGYLVPRNEVDGRFTRESVADSLRAAMVGEEGEFFPSYRVKAMEMKELFGDNEKHDGYVHDFLGYLEANKLR</sequence>
<keyword evidence="5" id="KW-1185">Reference proteome</keyword>
<comment type="caution">
    <text evidence="4">The sequence shown here is derived from an EMBL/GenBank/DDBJ whole genome shotgun (WGS) entry which is preliminary data.</text>
</comment>
<keyword evidence="3" id="KW-0808">Transferase</keyword>
<organism evidence="4 5">
    <name type="scientific">Linum tenue</name>
    <dbReference type="NCBI Taxonomy" id="586396"/>
    <lineage>
        <taxon>Eukaryota</taxon>
        <taxon>Viridiplantae</taxon>
        <taxon>Streptophyta</taxon>
        <taxon>Embryophyta</taxon>
        <taxon>Tracheophyta</taxon>
        <taxon>Spermatophyta</taxon>
        <taxon>Magnoliopsida</taxon>
        <taxon>eudicotyledons</taxon>
        <taxon>Gunneridae</taxon>
        <taxon>Pentapetalae</taxon>
        <taxon>rosids</taxon>
        <taxon>fabids</taxon>
        <taxon>Malpighiales</taxon>
        <taxon>Linaceae</taxon>
        <taxon>Linum</taxon>
    </lineage>
</organism>
<accession>A0AAV0J5L4</accession>
<name>A0AAV0J5L4_9ROSI</name>
<dbReference type="Gene3D" id="3.40.50.2000">
    <property type="entry name" value="Glycogen Phosphorylase B"/>
    <property type="match status" value="2"/>
</dbReference>
<dbReference type="InterPro" id="IPR050481">
    <property type="entry name" value="UDP-glycosyltransf_plant"/>
</dbReference>
<evidence type="ECO:0000313" key="5">
    <source>
        <dbReference type="Proteomes" id="UP001154282"/>
    </source>
</evidence>